<dbReference type="PROSITE" id="PS50059">
    <property type="entry name" value="FKBP_PPIASE"/>
    <property type="match status" value="1"/>
</dbReference>
<dbReference type="Pfam" id="PF00160">
    <property type="entry name" value="Pro_isomerase"/>
    <property type="match status" value="1"/>
</dbReference>
<dbReference type="InterPro" id="IPR002130">
    <property type="entry name" value="Cyclophilin-type_PPIase_dom"/>
</dbReference>
<name>A0A2T0M9I4_9FLAO</name>
<dbReference type="Proteomes" id="UP000237640">
    <property type="component" value="Unassembled WGS sequence"/>
</dbReference>
<dbReference type="Gene3D" id="2.40.100.10">
    <property type="entry name" value="Cyclophilin-like"/>
    <property type="match status" value="1"/>
</dbReference>
<dbReference type="PANTHER" id="PTHR45625">
    <property type="entry name" value="PEPTIDYL-PROLYL CIS-TRANS ISOMERASE-RELATED"/>
    <property type="match status" value="1"/>
</dbReference>
<keyword evidence="5 6" id="KW-0413">Isomerase</keyword>
<reference evidence="10 11" key="1">
    <citation type="submission" date="2018-03" db="EMBL/GenBank/DDBJ databases">
        <title>Genomic Encyclopedia of Archaeal and Bacterial Type Strains, Phase II (KMG-II): from individual species to whole genera.</title>
        <authorList>
            <person name="Goeker M."/>
        </authorList>
    </citation>
    <scope>NUCLEOTIDE SEQUENCE [LARGE SCALE GENOMIC DNA]</scope>
    <source>
        <strain evidence="10 11">DSM 25027</strain>
    </source>
</reference>
<dbReference type="PROSITE" id="PS00170">
    <property type="entry name" value="CSA_PPIASE_1"/>
    <property type="match status" value="1"/>
</dbReference>
<proteinExistence type="inferred from homology"/>
<keyword evidence="7" id="KW-0732">Signal</keyword>
<dbReference type="OrthoDB" id="9807797at2"/>
<gene>
    <name evidence="10" type="ORF">CLV81_2594</name>
</gene>
<feature type="chain" id="PRO_5015716438" description="peptidylprolyl isomerase" evidence="7">
    <location>
        <begin position="25"/>
        <end position="370"/>
    </location>
</feature>
<dbReference type="SUPFAM" id="SSF50891">
    <property type="entry name" value="Cyclophilin-like"/>
    <property type="match status" value="1"/>
</dbReference>
<evidence type="ECO:0000313" key="11">
    <source>
        <dbReference type="Proteomes" id="UP000237640"/>
    </source>
</evidence>
<accession>A0A2T0M9I4</accession>
<comment type="catalytic activity">
    <reaction evidence="1 6">
        <text>[protein]-peptidylproline (omega=180) = [protein]-peptidylproline (omega=0)</text>
        <dbReference type="Rhea" id="RHEA:16237"/>
        <dbReference type="Rhea" id="RHEA-COMP:10747"/>
        <dbReference type="Rhea" id="RHEA-COMP:10748"/>
        <dbReference type="ChEBI" id="CHEBI:83833"/>
        <dbReference type="ChEBI" id="CHEBI:83834"/>
        <dbReference type="EC" id="5.2.1.8"/>
    </reaction>
</comment>
<keyword evidence="4 6" id="KW-0697">Rotamase</keyword>
<dbReference type="Pfam" id="PF00254">
    <property type="entry name" value="FKBP_C"/>
    <property type="match status" value="1"/>
</dbReference>
<evidence type="ECO:0000256" key="5">
    <source>
        <dbReference type="ARBA" id="ARBA00023235"/>
    </source>
</evidence>
<comment type="caution">
    <text evidence="10">The sequence shown here is derived from an EMBL/GenBank/DDBJ whole genome shotgun (WGS) entry which is preliminary data.</text>
</comment>
<evidence type="ECO:0000256" key="3">
    <source>
        <dbReference type="ARBA" id="ARBA00013194"/>
    </source>
</evidence>
<dbReference type="AlphaFoldDB" id="A0A2T0M9I4"/>
<evidence type="ECO:0000256" key="7">
    <source>
        <dbReference type="SAM" id="SignalP"/>
    </source>
</evidence>
<keyword evidence="11" id="KW-1185">Reference proteome</keyword>
<dbReference type="PANTHER" id="PTHR45625:SF4">
    <property type="entry name" value="PEPTIDYLPROLYL ISOMERASE DOMAIN AND WD REPEAT-CONTAINING PROTEIN 1"/>
    <property type="match status" value="1"/>
</dbReference>
<dbReference type="EC" id="5.2.1.8" evidence="3 6"/>
<evidence type="ECO:0000313" key="10">
    <source>
        <dbReference type="EMBL" id="PRX54197.1"/>
    </source>
</evidence>
<feature type="domain" description="PPIase FKBP-type" evidence="8">
    <location>
        <begin position="264"/>
        <end position="369"/>
    </location>
</feature>
<dbReference type="InterPro" id="IPR046357">
    <property type="entry name" value="PPIase_dom_sf"/>
</dbReference>
<feature type="domain" description="PPIase cyclophilin-type" evidence="9">
    <location>
        <begin position="39"/>
        <end position="193"/>
    </location>
</feature>
<dbReference type="PROSITE" id="PS50072">
    <property type="entry name" value="CSA_PPIASE_2"/>
    <property type="match status" value="1"/>
</dbReference>
<evidence type="ECO:0000256" key="4">
    <source>
        <dbReference type="ARBA" id="ARBA00023110"/>
    </source>
</evidence>
<feature type="signal peptide" evidence="7">
    <location>
        <begin position="1"/>
        <end position="24"/>
    </location>
</feature>
<evidence type="ECO:0000256" key="2">
    <source>
        <dbReference type="ARBA" id="ARBA00007365"/>
    </source>
</evidence>
<dbReference type="GO" id="GO:0003755">
    <property type="term" value="F:peptidyl-prolyl cis-trans isomerase activity"/>
    <property type="evidence" value="ECO:0007669"/>
    <property type="project" value="UniProtKB-KW"/>
</dbReference>
<dbReference type="EMBL" id="PVYX01000002">
    <property type="protein sequence ID" value="PRX54197.1"/>
    <property type="molecule type" value="Genomic_DNA"/>
</dbReference>
<evidence type="ECO:0000259" key="8">
    <source>
        <dbReference type="PROSITE" id="PS50059"/>
    </source>
</evidence>
<evidence type="ECO:0000259" key="9">
    <source>
        <dbReference type="PROSITE" id="PS50072"/>
    </source>
</evidence>
<dbReference type="Gene3D" id="3.10.50.40">
    <property type="match status" value="1"/>
</dbReference>
<dbReference type="InterPro" id="IPR020892">
    <property type="entry name" value="Cyclophilin-type_PPIase_CS"/>
</dbReference>
<protein>
    <recommendedName>
        <fullName evidence="3 6">peptidylprolyl isomerase</fullName>
        <ecNumber evidence="3 6">5.2.1.8</ecNumber>
    </recommendedName>
</protein>
<dbReference type="InterPro" id="IPR029000">
    <property type="entry name" value="Cyclophilin-like_dom_sf"/>
</dbReference>
<dbReference type="PRINTS" id="PR00153">
    <property type="entry name" value="CSAPPISMRASE"/>
</dbReference>
<dbReference type="InterPro" id="IPR044666">
    <property type="entry name" value="Cyclophilin_A-like"/>
</dbReference>
<dbReference type="CDD" id="cd00317">
    <property type="entry name" value="cyclophilin"/>
    <property type="match status" value="1"/>
</dbReference>
<comment type="similarity">
    <text evidence="2">Belongs to the cyclophilin-type PPIase family.</text>
</comment>
<sequence length="370" mass="40818">MKKSLFIISLLVLTFLGCKSSKYAELGDGVFADIQTNQGDIVVKLEHQKTPVTVANFVSLAEGNSPFVSEDYKDKPYYDGLIFHRIIKDFMIQGGDPTGTGSGNPGYKFKDEFHDSLSHSKKGILSMANSGPKTNGSQFFITHKETPWLDGRHTVFGEVVLGMDVVDSIASVETGTAGRDRPNVDVIMNKVEIVRQGKEAKKFDALQIMADYFEEEKQAEAAFKKMIEDLVAGFEQQKQSAEETSSGLKIQKLTEGNGEQPKVGQNVLVNYAGWLADGTLFDSNEEEIAIKFNKFDSRRKEQGGYFPVPMQYSPEARLIPGFKEGLQTMKVGDKIRLFIPPHLGYGAQGGGPIPPNADLIFDLEITGIQE</sequence>
<organism evidence="10 11">
    <name type="scientific">Flagellimonas meridianipacifica</name>
    <dbReference type="NCBI Taxonomy" id="1080225"/>
    <lineage>
        <taxon>Bacteria</taxon>
        <taxon>Pseudomonadati</taxon>
        <taxon>Bacteroidota</taxon>
        <taxon>Flavobacteriia</taxon>
        <taxon>Flavobacteriales</taxon>
        <taxon>Flavobacteriaceae</taxon>
        <taxon>Flagellimonas</taxon>
    </lineage>
</organism>
<dbReference type="InterPro" id="IPR001179">
    <property type="entry name" value="PPIase_FKBP_dom"/>
</dbReference>
<dbReference type="RefSeq" id="WP_106145497.1">
    <property type="nucleotide sequence ID" value="NZ_PVYX01000002.1"/>
</dbReference>
<evidence type="ECO:0000256" key="6">
    <source>
        <dbReference type="PROSITE-ProRule" id="PRU00277"/>
    </source>
</evidence>
<dbReference type="SUPFAM" id="SSF54534">
    <property type="entry name" value="FKBP-like"/>
    <property type="match status" value="1"/>
</dbReference>
<dbReference type="PROSITE" id="PS51257">
    <property type="entry name" value="PROKAR_LIPOPROTEIN"/>
    <property type="match status" value="1"/>
</dbReference>
<evidence type="ECO:0000256" key="1">
    <source>
        <dbReference type="ARBA" id="ARBA00000971"/>
    </source>
</evidence>
<dbReference type="GO" id="GO:0006457">
    <property type="term" value="P:protein folding"/>
    <property type="evidence" value="ECO:0007669"/>
    <property type="project" value="InterPro"/>
</dbReference>